<dbReference type="SUPFAM" id="SSF52980">
    <property type="entry name" value="Restriction endonuclease-like"/>
    <property type="match status" value="1"/>
</dbReference>
<dbReference type="Proteomes" id="UP000564629">
    <property type="component" value="Unassembled WGS sequence"/>
</dbReference>
<dbReference type="Proteomes" id="UP000321723">
    <property type="component" value="Unassembled WGS sequence"/>
</dbReference>
<evidence type="ECO:0000256" key="2">
    <source>
        <dbReference type="HAMAP-Rule" id="MF_00048"/>
    </source>
</evidence>
<dbReference type="PANTHER" id="PTHR34039:SF1">
    <property type="entry name" value="UPF0102 PROTEIN YRAN"/>
    <property type="match status" value="1"/>
</dbReference>
<keyword evidence="4" id="KW-0540">Nuclease</keyword>
<dbReference type="PANTHER" id="PTHR34039">
    <property type="entry name" value="UPF0102 PROTEIN YRAN"/>
    <property type="match status" value="1"/>
</dbReference>
<protein>
    <recommendedName>
        <fullName evidence="2">UPF0102 protein CHO01_11570</fullName>
    </recommendedName>
</protein>
<evidence type="ECO:0000313" key="5">
    <source>
        <dbReference type="Proteomes" id="UP000321723"/>
    </source>
</evidence>
<keyword evidence="5" id="KW-1185">Reference proteome</keyword>
<dbReference type="GO" id="GO:0003676">
    <property type="term" value="F:nucleic acid binding"/>
    <property type="evidence" value="ECO:0007669"/>
    <property type="project" value="InterPro"/>
</dbReference>
<evidence type="ECO:0000313" key="6">
    <source>
        <dbReference type="Proteomes" id="UP000564629"/>
    </source>
</evidence>
<dbReference type="HAMAP" id="MF_00048">
    <property type="entry name" value="UPF0102"/>
    <property type="match status" value="1"/>
</dbReference>
<accession>A0A511F9U7</accession>
<name>A0A511F9U7_9CELL</name>
<dbReference type="EMBL" id="JACHDN010000001">
    <property type="protein sequence ID" value="MBB5474301.1"/>
    <property type="molecule type" value="Genomic_DNA"/>
</dbReference>
<dbReference type="CDD" id="cd20736">
    <property type="entry name" value="PoNe_Nuclease"/>
    <property type="match status" value="1"/>
</dbReference>
<organism evidence="3 5">
    <name type="scientific">Cellulomonas hominis</name>
    <dbReference type="NCBI Taxonomy" id="156981"/>
    <lineage>
        <taxon>Bacteria</taxon>
        <taxon>Bacillati</taxon>
        <taxon>Actinomycetota</taxon>
        <taxon>Actinomycetes</taxon>
        <taxon>Micrococcales</taxon>
        <taxon>Cellulomonadaceae</taxon>
        <taxon>Cellulomonas</taxon>
    </lineage>
</organism>
<dbReference type="AlphaFoldDB" id="A0A511F9U7"/>
<comment type="caution">
    <text evidence="3">The sequence shown here is derived from an EMBL/GenBank/DDBJ whole genome shotgun (WGS) entry which is preliminary data.</text>
</comment>
<dbReference type="EMBL" id="BJVQ01000010">
    <property type="protein sequence ID" value="GEL46041.1"/>
    <property type="molecule type" value="Genomic_DNA"/>
</dbReference>
<dbReference type="OrthoDB" id="9794876at2"/>
<reference evidence="4 6" key="2">
    <citation type="submission" date="2020-08" db="EMBL/GenBank/DDBJ databases">
        <title>Sequencing the genomes of 1000 actinobacteria strains.</title>
        <authorList>
            <person name="Klenk H.-P."/>
        </authorList>
    </citation>
    <scope>NUCLEOTIDE SEQUENCE [LARGE SCALE GENOMIC DNA]</scope>
    <source>
        <strain evidence="4 6">DSM 9581</strain>
    </source>
</reference>
<dbReference type="NCBIfam" id="NF009154">
    <property type="entry name" value="PRK12497.3-3"/>
    <property type="match status" value="1"/>
</dbReference>
<keyword evidence="4" id="KW-0378">Hydrolase</keyword>
<dbReference type="GO" id="GO:0004519">
    <property type="term" value="F:endonuclease activity"/>
    <property type="evidence" value="ECO:0007669"/>
    <property type="project" value="UniProtKB-KW"/>
</dbReference>
<dbReference type="Pfam" id="PF02021">
    <property type="entry name" value="UPF0102"/>
    <property type="match status" value="1"/>
</dbReference>
<dbReference type="RefSeq" id="WP_146834966.1">
    <property type="nucleotide sequence ID" value="NZ_BJVQ01000010.1"/>
</dbReference>
<evidence type="ECO:0000313" key="4">
    <source>
        <dbReference type="EMBL" id="MBB5474301.1"/>
    </source>
</evidence>
<proteinExistence type="inferred from homology"/>
<comment type="similarity">
    <text evidence="1 2">Belongs to the UPF0102 family.</text>
</comment>
<evidence type="ECO:0000313" key="3">
    <source>
        <dbReference type="EMBL" id="GEL46041.1"/>
    </source>
</evidence>
<dbReference type="InterPro" id="IPR003509">
    <property type="entry name" value="UPF0102_YraN-like"/>
</dbReference>
<evidence type="ECO:0000256" key="1">
    <source>
        <dbReference type="ARBA" id="ARBA00006738"/>
    </source>
</evidence>
<keyword evidence="4" id="KW-0255">Endonuclease</keyword>
<dbReference type="Gene3D" id="3.40.1350.10">
    <property type="match status" value="1"/>
</dbReference>
<reference evidence="3 5" key="1">
    <citation type="submission" date="2019-07" db="EMBL/GenBank/DDBJ databases">
        <title>Whole genome shotgun sequence of Cellulomonas hominis NBRC 16055.</title>
        <authorList>
            <person name="Hosoyama A."/>
            <person name="Uohara A."/>
            <person name="Ohji S."/>
            <person name="Ichikawa N."/>
        </authorList>
    </citation>
    <scope>NUCLEOTIDE SEQUENCE [LARGE SCALE GENOMIC DNA]</scope>
    <source>
        <strain evidence="3 5">NBRC 16055</strain>
    </source>
</reference>
<dbReference type="InterPro" id="IPR011335">
    <property type="entry name" value="Restrct_endonuc-II-like"/>
</dbReference>
<sequence>MRTNRDTGRLGEDIAVACLRQQGFRILDRNWYGPGGELDVVAYEPARDAVVGVEVKTRRGTAFGTPAEAVTPRKVHRMRGLLARWLAVHAVHADEVRLDLLAVELRAGRAPRVEHLVGIG</sequence>
<dbReference type="InterPro" id="IPR011856">
    <property type="entry name" value="tRNA_endonuc-like_dom_sf"/>
</dbReference>
<gene>
    <name evidence="3" type="ORF">CHO01_11570</name>
    <name evidence="4" type="ORF">HNR08_003037</name>
</gene>